<keyword evidence="2" id="KW-0812">Transmembrane</keyword>
<dbReference type="GO" id="GO:0016020">
    <property type="term" value="C:membrane"/>
    <property type="evidence" value="ECO:0007669"/>
    <property type="project" value="UniProtKB-SubCell"/>
</dbReference>
<dbReference type="RefSeq" id="WP_231955993.1">
    <property type="nucleotide sequence ID" value="NZ_AP017312.1"/>
</dbReference>
<dbReference type="Gene3D" id="1.20.120.1630">
    <property type="match status" value="1"/>
</dbReference>
<evidence type="ECO:0000313" key="5">
    <source>
        <dbReference type="EMBL" id="BAU28368.1"/>
    </source>
</evidence>
<dbReference type="PANTHER" id="PTHR43847:SF1">
    <property type="entry name" value="BLL3993 PROTEIN"/>
    <property type="match status" value="1"/>
</dbReference>
<reference evidence="5 6" key="1">
    <citation type="submission" date="2015-12" db="EMBL/GenBank/DDBJ databases">
        <title>Genome sequence of Aneurinibacillus soli.</title>
        <authorList>
            <person name="Lee J.S."/>
            <person name="Lee K.C."/>
            <person name="Kim K.K."/>
            <person name="Lee B.W."/>
        </authorList>
    </citation>
    <scope>NUCLEOTIDE SEQUENCE [LARGE SCALE GENOMIC DNA]</scope>
    <source>
        <strain evidence="5 6">CB4</strain>
    </source>
</reference>
<dbReference type="KEGG" id="asoc:CB4_02542"/>
<dbReference type="Pfam" id="PF04140">
    <property type="entry name" value="ICMT"/>
    <property type="match status" value="1"/>
</dbReference>
<dbReference type="GO" id="GO:0032259">
    <property type="term" value="P:methylation"/>
    <property type="evidence" value="ECO:0007669"/>
    <property type="project" value="UniProtKB-KW"/>
</dbReference>
<accession>A0A0U5B240</accession>
<protein>
    <submittedName>
        <fullName evidence="5">Isoprenylcysteine carboxyl methyltransferase (ICMT) family protein</fullName>
    </submittedName>
</protein>
<evidence type="ECO:0000256" key="1">
    <source>
        <dbReference type="ARBA" id="ARBA00004141"/>
    </source>
</evidence>
<keyword evidence="6" id="KW-1185">Reference proteome</keyword>
<dbReference type="Proteomes" id="UP000217696">
    <property type="component" value="Chromosome"/>
</dbReference>
<organism evidence="5 6">
    <name type="scientific">Aneurinibacillus soli</name>
    <dbReference type="NCBI Taxonomy" id="1500254"/>
    <lineage>
        <taxon>Bacteria</taxon>
        <taxon>Bacillati</taxon>
        <taxon>Bacillota</taxon>
        <taxon>Bacilli</taxon>
        <taxon>Bacillales</taxon>
        <taxon>Paenibacillaceae</taxon>
        <taxon>Aneurinibacillus group</taxon>
        <taxon>Aneurinibacillus</taxon>
    </lineage>
</organism>
<evidence type="ECO:0000256" key="3">
    <source>
        <dbReference type="ARBA" id="ARBA00022989"/>
    </source>
</evidence>
<evidence type="ECO:0000256" key="2">
    <source>
        <dbReference type="ARBA" id="ARBA00022692"/>
    </source>
</evidence>
<keyword evidence="5" id="KW-0808">Transferase</keyword>
<comment type="subcellular location">
    <subcellularLocation>
        <location evidence="1">Membrane</location>
        <topology evidence="1">Multi-pass membrane protein</topology>
    </subcellularLocation>
</comment>
<evidence type="ECO:0000313" key="6">
    <source>
        <dbReference type="Proteomes" id="UP000217696"/>
    </source>
</evidence>
<dbReference type="InterPro" id="IPR007269">
    <property type="entry name" value="ICMT_MeTrfase"/>
</dbReference>
<dbReference type="PANTHER" id="PTHR43847">
    <property type="entry name" value="BLL3993 PROTEIN"/>
    <property type="match status" value="1"/>
</dbReference>
<proteinExistence type="predicted"/>
<keyword evidence="3" id="KW-1133">Transmembrane helix</keyword>
<dbReference type="InterPro" id="IPR052527">
    <property type="entry name" value="Metal_cation-efflux_comp"/>
</dbReference>
<dbReference type="EMBL" id="AP017312">
    <property type="protein sequence ID" value="BAU28368.1"/>
    <property type="molecule type" value="Genomic_DNA"/>
</dbReference>
<name>A0A0U5B240_9BACL</name>
<sequence length="186" mass="21610">MIFFYAVFTFLIIQRLIELWIARRNQQWMMAHGGIEIGAEHYPLLVLMHISFFAGLWTEVVLRGYAISSAWPILLAALIIVQGIRYWAITSLGRFWNTRIIIMPGADVVRRGPYRLLRHPNYAVVILELAIIPLLFNAYITFVAFSVINALMLSYRIRVEEEGLSSYTTYATVMQNRLRFLPKKPE</sequence>
<keyword evidence="5" id="KW-0489">Methyltransferase</keyword>
<gene>
    <name evidence="5" type="ORF">CB4_02542</name>
</gene>
<keyword evidence="4" id="KW-0472">Membrane</keyword>
<evidence type="ECO:0000256" key="4">
    <source>
        <dbReference type="ARBA" id="ARBA00023136"/>
    </source>
</evidence>
<dbReference type="GO" id="GO:0004671">
    <property type="term" value="F:protein C-terminal S-isoprenylcysteine carboxyl O-methyltransferase activity"/>
    <property type="evidence" value="ECO:0007669"/>
    <property type="project" value="InterPro"/>
</dbReference>
<dbReference type="AlphaFoldDB" id="A0A0U5B240"/>